<evidence type="ECO:0000259" key="2">
    <source>
        <dbReference type="Pfam" id="PF13360"/>
    </source>
</evidence>
<dbReference type="RefSeq" id="WP_165913015.1">
    <property type="nucleotide sequence ID" value="NZ_SLXQ01000009.1"/>
</dbReference>
<evidence type="ECO:0000313" key="4">
    <source>
        <dbReference type="Proteomes" id="UP000294911"/>
    </source>
</evidence>
<protein>
    <submittedName>
        <fullName evidence="3">YD repeat-containing protein</fullName>
    </submittedName>
</protein>
<dbReference type="Pfam" id="PF13360">
    <property type="entry name" value="PQQ_2"/>
    <property type="match status" value="1"/>
</dbReference>
<gene>
    <name evidence="3" type="ORF">EV191_10999</name>
</gene>
<dbReference type="SUPFAM" id="SSF50998">
    <property type="entry name" value="Quinoprotein alcohol dehydrogenase-like"/>
    <property type="match status" value="1"/>
</dbReference>
<comment type="caution">
    <text evidence="3">The sequence shown here is derived from an EMBL/GenBank/DDBJ whole genome shotgun (WGS) entry which is preliminary data.</text>
</comment>
<dbReference type="EMBL" id="SLXQ01000009">
    <property type="protein sequence ID" value="TCP49277.1"/>
    <property type="molecule type" value="Genomic_DNA"/>
</dbReference>
<sequence length="415" mass="44129">MAPRHPFRRRRDFVIAGALAVLTVLGGTLVWLDSDYRATTSQVANSAPDPAAVEQPDSVPPTVAEVWRAPSPGTPEPVVAGPGVVTATDNAVVGRDPLTGAQRWRYARDIPLCTVAAAGSDVIAAHRKSVAREDDRCGEITALDPATGERVAQRNADTEVGTRLLFDGGHITATGKRVLYTWRQDLVQSMEYGEIPAQVNPQRQPRQGCVFGTVAVDDGRIGVVGRCPNDSGDRLSLYRATSGADNDDDAPVELFSVIVGNRQHGQLVAVSDERSAVALPAEDALVVFDDEGRRIAEHSLDGDTTALERDPAGRAVAARSSTTAVQWFTGSQVISLAKPDLTPQWTLDGARGLGTEFAGRTLVPVDDGIAVLDQRSGERLGTLQVDRGDYTGDVTVDSVGSVLIEQRGDTIVALR</sequence>
<reference evidence="3 4" key="1">
    <citation type="submission" date="2019-03" db="EMBL/GenBank/DDBJ databases">
        <title>Genomic Encyclopedia of Type Strains, Phase IV (KMG-IV): sequencing the most valuable type-strain genomes for metagenomic binning, comparative biology and taxonomic classification.</title>
        <authorList>
            <person name="Goeker M."/>
        </authorList>
    </citation>
    <scope>NUCLEOTIDE SEQUENCE [LARGE SCALE GENOMIC DNA]</scope>
    <source>
        <strain evidence="3 4">DSM 45765</strain>
    </source>
</reference>
<dbReference type="InterPro" id="IPR002372">
    <property type="entry name" value="PQQ_rpt_dom"/>
</dbReference>
<accession>A0A4R2QJ41</accession>
<keyword evidence="1" id="KW-0812">Transmembrane</keyword>
<evidence type="ECO:0000313" key="3">
    <source>
        <dbReference type="EMBL" id="TCP49277.1"/>
    </source>
</evidence>
<organism evidence="3 4">
    <name type="scientific">Tamaricihabitans halophyticus</name>
    <dbReference type="NCBI Taxonomy" id="1262583"/>
    <lineage>
        <taxon>Bacteria</taxon>
        <taxon>Bacillati</taxon>
        <taxon>Actinomycetota</taxon>
        <taxon>Actinomycetes</taxon>
        <taxon>Pseudonocardiales</taxon>
        <taxon>Pseudonocardiaceae</taxon>
        <taxon>Tamaricihabitans</taxon>
    </lineage>
</organism>
<feature type="transmembrane region" description="Helical" evidence="1">
    <location>
        <begin position="12"/>
        <end position="32"/>
    </location>
</feature>
<dbReference type="InterPro" id="IPR015943">
    <property type="entry name" value="WD40/YVTN_repeat-like_dom_sf"/>
</dbReference>
<dbReference type="AlphaFoldDB" id="A0A4R2QJ41"/>
<keyword evidence="1" id="KW-0472">Membrane</keyword>
<keyword evidence="4" id="KW-1185">Reference proteome</keyword>
<proteinExistence type="predicted"/>
<name>A0A4R2QJ41_9PSEU</name>
<dbReference type="InterPro" id="IPR011047">
    <property type="entry name" value="Quinoprotein_ADH-like_sf"/>
</dbReference>
<keyword evidence="1" id="KW-1133">Transmembrane helix</keyword>
<dbReference type="Gene3D" id="2.130.10.10">
    <property type="entry name" value="YVTN repeat-like/Quinoprotein amine dehydrogenase"/>
    <property type="match status" value="1"/>
</dbReference>
<dbReference type="Proteomes" id="UP000294911">
    <property type="component" value="Unassembled WGS sequence"/>
</dbReference>
<feature type="domain" description="Pyrrolo-quinoline quinone repeat" evidence="2">
    <location>
        <begin position="64"/>
        <end position="158"/>
    </location>
</feature>
<evidence type="ECO:0000256" key="1">
    <source>
        <dbReference type="SAM" id="Phobius"/>
    </source>
</evidence>